<dbReference type="SUPFAM" id="SSF46955">
    <property type="entry name" value="Putative DNA-binding domain"/>
    <property type="match status" value="1"/>
</dbReference>
<feature type="domain" description="Helix-turn-helix" evidence="1">
    <location>
        <begin position="7"/>
        <end position="42"/>
    </location>
</feature>
<comment type="caution">
    <text evidence="2">The sequence shown here is derived from an EMBL/GenBank/DDBJ whole genome shotgun (WGS) entry which is preliminary data.</text>
</comment>
<dbReference type="Pfam" id="PF12728">
    <property type="entry name" value="HTH_17"/>
    <property type="match status" value="1"/>
</dbReference>
<protein>
    <submittedName>
        <fullName evidence="2">Helix-turn-helix domain-containing protein</fullName>
    </submittedName>
</protein>
<dbReference type="AlphaFoldDB" id="A0A5C4LUS8"/>
<keyword evidence="3" id="KW-1185">Reference proteome</keyword>
<dbReference type="Proteomes" id="UP000305546">
    <property type="component" value="Unassembled WGS sequence"/>
</dbReference>
<accession>A0A5C4LUS8</accession>
<reference evidence="2 3" key="1">
    <citation type="submission" date="2019-06" db="EMBL/GenBank/DDBJ databases">
        <title>Amycolatopsis alkalitolerans sp. nov., isolated from Gastrodia elata Blume.</title>
        <authorList>
            <person name="Narsing Rao M.P."/>
            <person name="Li W.J."/>
        </authorList>
    </citation>
    <scope>NUCLEOTIDE SEQUENCE [LARGE SCALE GENOMIC DNA]</scope>
    <source>
        <strain evidence="2 3">SYSUP0005</strain>
    </source>
</reference>
<evidence type="ECO:0000259" key="1">
    <source>
        <dbReference type="Pfam" id="PF12728"/>
    </source>
</evidence>
<dbReference type="Gene3D" id="1.10.1660.10">
    <property type="match status" value="1"/>
</dbReference>
<organism evidence="2 3">
    <name type="scientific">Amycolatopsis alkalitolerans</name>
    <dbReference type="NCBI Taxonomy" id="2547244"/>
    <lineage>
        <taxon>Bacteria</taxon>
        <taxon>Bacillati</taxon>
        <taxon>Actinomycetota</taxon>
        <taxon>Actinomycetes</taxon>
        <taxon>Pseudonocardiales</taxon>
        <taxon>Pseudonocardiaceae</taxon>
        <taxon>Amycolatopsis</taxon>
    </lineage>
</organism>
<dbReference type="EMBL" id="VDFW01000055">
    <property type="protein sequence ID" value="TNC19081.1"/>
    <property type="molecule type" value="Genomic_DNA"/>
</dbReference>
<dbReference type="OrthoDB" id="5082753at2"/>
<proteinExistence type="predicted"/>
<dbReference type="InterPro" id="IPR009061">
    <property type="entry name" value="DNA-bd_dom_put_sf"/>
</dbReference>
<dbReference type="InterPro" id="IPR041657">
    <property type="entry name" value="HTH_17"/>
</dbReference>
<gene>
    <name evidence="2" type="ORF">FG385_32975</name>
</gene>
<name>A0A5C4LUS8_9PSEU</name>
<evidence type="ECO:0000313" key="3">
    <source>
        <dbReference type="Proteomes" id="UP000305546"/>
    </source>
</evidence>
<evidence type="ECO:0000313" key="2">
    <source>
        <dbReference type="EMBL" id="TNC19081.1"/>
    </source>
</evidence>
<dbReference type="RefSeq" id="WP_139100731.1">
    <property type="nucleotide sequence ID" value="NZ_VDFW01000055.1"/>
</dbReference>
<sequence>MTTARPLSTKEAAAALGVSIRTLNRWVELGKLPVAGKLPGRTGCRLFEPGVVELLRRQREERKTA</sequence>